<reference evidence="9 10" key="1">
    <citation type="submission" date="2015-04" db="EMBL/GenBank/DDBJ databases">
        <authorList>
            <person name="Syromyatnikov M.Y."/>
            <person name="Popov V.N."/>
        </authorList>
    </citation>
    <scope>NUCLEOTIDE SEQUENCE [LARGE SCALE GENOMIC DNA]</scope>
    <source>
        <strain evidence="9 10">CECT 5292</strain>
    </source>
</reference>
<sequence length="249" mass="26524">MSFDLSLLHIAVISGAYLFAGTAKGITGIGFTTTCLPILALMFGLKEALPLVVIPSVLSNLMVMRQAGHFGVTVARFWPLLLTLIPGLAFGLWMLSKIDANLASGILGVMVFLWIGFSLAKPSLTLSAHLERPLVPIIGLVTGTINGVTGSQVMPVVPFLMMLKMPRDLFIQAVNCSFTLSSFVMAFGLGKLGLFSMQDVLISVVGSCVMFVGVALGGAVRHRLSEQLFRTATLIMLSVMALSLILPIL</sequence>
<keyword evidence="3" id="KW-0813">Transport</keyword>
<keyword evidence="7 8" id="KW-0472">Membrane</keyword>
<dbReference type="Pfam" id="PF01925">
    <property type="entry name" value="TauE"/>
    <property type="match status" value="1"/>
</dbReference>
<keyword evidence="10" id="KW-1185">Reference proteome</keyword>
<feature type="transmembrane region" description="Helical" evidence="8">
    <location>
        <begin position="169"/>
        <end position="188"/>
    </location>
</feature>
<feature type="transmembrane region" description="Helical" evidence="8">
    <location>
        <begin position="134"/>
        <end position="157"/>
    </location>
</feature>
<feature type="transmembrane region" description="Helical" evidence="8">
    <location>
        <begin position="77"/>
        <end position="95"/>
    </location>
</feature>
<dbReference type="STRING" id="282199.GCA_001049735_02238"/>
<comment type="subcellular location">
    <subcellularLocation>
        <location evidence="1 8">Cell membrane</location>
        <topology evidence="1 8">Multi-pass membrane protein</topology>
    </subcellularLocation>
</comment>
<dbReference type="RefSeq" id="WP_048599590.1">
    <property type="nucleotide sequence ID" value="NZ_CVPC01000013.1"/>
</dbReference>
<dbReference type="PANTHER" id="PTHR30269">
    <property type="entry name" value="TRANSMEMBRANE PROTEIN YFCA"/>
    <property type="match status" value="1"/>
</dbReference>
<gene>
    <name evidence="9" type="ORF">NIG5292_02239</name>
</gene>
<feature type="transmembrane region" description="Helical" evidence="8">
    <location>
        <begin position="200"/>
        <end position="220"/>
    </location>
</feature>
<dbReference type="PANTHER" id="PTHR30269:SF32">
    <property type="entry name" value="MEMBRANE TRANSPORTER PROTEIN-RELATED"/>
    <property type="match status" value="1"/>
</dbReference>
<dbReference type="OrthoDB" id="9800873at2"/>
<dbReference type="InterPro" id="IPR002781">
    <property type="entry name" value="TM_pro_TauE-like"/>
</dbReference>
<evidence type="ECO:0000256" key="2">
    <source>
        <dbReference type="ARBA" id="ARBA00009142"/>
    </source>
</evidence>
<evidence type="ECO:0000313" key="9">
    <source>
        <dbReference type="EMBL" id="CRK76182.1"/>
    </source>
</evidence>
<evidence type="ECO:0000256" key="4">
    <source>
        <dbReference type="ARBA" id="ARBA00022475"/>
    </source>
</evidence>
<dbReference type="EMBL" id="CVQV01000013">
    <property type="protein sequence ID" value="CRK76182.1"/>
    <property type="molecule type" value="Genomic_DNA"/>
</dbReference>
<feature type="transmembrane region" description="Helical" evidence="8">
    <location>
        <begin position="6"/>
        <end position="23"/>
    </location>
</feature>
<proteinExistence type="inferred from homology"/>
<evidence type="ECO:0000256" key="8">
    <source>
        <dbReference type="RuleBase" id="RU363041"/>
    </source>
</evidence>
<evidence type="ECO:0000256" key="5">
    <source>
        <dbReference type="ARBA" id="ARBA00022692"/>
    </source>
</evidence>
<evidence type="ECO:0000256" key="7">
    <source>
        <dbReference type="ARBA" id="ARBA00023136"/>
    </source>
</evidence>
<accession>A0A0U1NNA4</accession>
<keyword evidence="6 8" id="KW-1133">Transmembrane helix</keyword>
<feature type="transmembrane region" description="Helical" evidence="8">
    <location>
        <begin position="102"/>
        <end position="122"/>
    </location>
</feature>
<evidence type="ECO:0000256" key="1">
    <source>
        <dbReference type="ARBA" id="ARBA00004651"/>
    </source>
</evidence>
<dbReference type="InterPro" id="IPR052017">
    <property type="entry name" value="TSUP"/>
</dbReference>
<keyword evidence="4 8" id="KW-1003">Cell membrane</keyword>
<dbReference type="Proteomes" id="UP000048949">
    <property type="component" value="Unassembled WGS sequence"/>
</dbReference>
<keyword evidence="5 8" id="KW-0812">Transmembrane</keyword>
<comment type="similarity">
    <text evidence="2 8">Belongs to the 4-toluene sulfonate uptake permease (TSUP) (TC 2.A.102) family.</text>
</comment>
<organism evidence="9 10">
    <name type="scientific">Nereida ignava</name>
    <dbReference type="NCBI Taxonomy" id="282199"/>
    <lineage>
        <taxon>Bacteria</taxon>
        <taxon>Pseudomonadati</taxon>
        <taxon>Pseudomonadota</taxon>
        <taxon>Alphaproteobacteria</taxon>
        <taxon>Rhodobacterales</taxon>
        <taxon>Roseobacteraceae</taxon>
        <taxon>Nereida</taxon>
    </lineage>
</organism>
<evidence type="ECO:0000256" key="3">
    <source>
        <dbReference type="ARBA" id="ARBA00022448"/>
    </source>
</evidence>
<feature type="transmembrane region" description="Helical" evidence="8">
    <location>
        <begin position="35"/>
        <end position="57"/>
    </location>
</feature>
<protein>
    <recommendedName>
        <fullName evidence="8">Probable membrane transporter protein</fullName>
    </recommendedName>
</protein>
<feature type="transmembrane region" description="Helical" evidence="8">
    <location>
        <begin position="227"/>
        <end position="248"/>
    </location>
</feature>
<evidence type="ECO:0000313" key="10">
    <source>
        <dbReference type="Proteomes" id="UP000048949"/>
    </source>
</evidence>
<name>A0A0U1NNA4_9RHOB</name>
<evidence type="ECO:0000256" key="6">
    <source>
        <dbReference type="ARBA" id="ARBA00022989"/>
    </source>
</evidence>
<dbReference type="AlphaFoldDB" id="A0A0U1NNA4"/>
<dbReference type="GO" id="GO:0005886">
    <property type="term" value="C:plasma membrane"/>
    <property type="evidence" value="ECO:0007669"/>
    <property type="project" value="UniProtKB-SubCell"/>
</dbReference>